<organism evidence="2 3">
    <name type="scientific">Streptomyces formicae</name>
    <dbReference type="NCBI Taxonomy" id="1616117"/>
    <lineage>
        <taxon>Bacteria</taxon>
        <taxon>Bacillati</taxon>
        <taxon>Actinomycetota</taxon>
        <taxon>Actinomycetes</taxon>
        <taxon>Kitasatosporales</taxon>
        <taxon>Streptomycetaceae</taxon>
        <taxon>Streptomyces</taxon>
    </lineage>
</organism>
<evidence type="ECO:0000313" key="3">
    <source>
        <dbReference type="Proteomes" id="UP000828924"/>
    </source>
</evidence>
<gene>
    <name evidence="2" type="ORF">J4032_01570</name>
</gene>
<accession>A0ABY3WCT8</accession>
<sequence>MTPPREKVSITLPPDLAARARAASKGNLSDYLARALEEKLLADAMAEYARLRAAEAIDDVHEAVEEDSA</sequence>
<dbReference type="InterPro" id="IPR009956">
    <property type="entry name" value="Post-segregation_anti-tox_CcdA"/>
</dbReference>
<dbReference type="Pfam" id="PF07362">
    <property type="entry name" value="CcdA"/>
    <property type="match status" value="1"/>
</dbReference>
<name>A0ABY3WCT8_9ACTN</name>
<keyword evidence="3" id="KW-1185">Reference proteome</keyword>
<dbReference type="Proteomes" id="UP000828924">
    <property type="component" value="Chromosome"/>
</dbReference>
<evidence type="ECO:0000256" key="1">
    <source>
        <dbReference type="ARBA" id="ARBA00022649"/>
    </source>
</evidence>
<reference evidence="2 3" key="1">
    <citation type="submission" date="2021-03" db="EMBL/GenBank/DDBJ databases">
        <title>Complete genome of Streptomyces formicae strain 1H-GS9 (DSM 100524).</title>
        <authorList>
            <person name="Atanasov K.E."/>
            <person name="Altabella T."/>
            <person name="Ferrer A."/>
        </authorList>
    </citation>
    <scope>NUCLEOTIDE SEQUENCE [LARGE SCALE GENOMIC DNA]</scope>
    <source>
        <strain evidence="2 3">1H-GS9</strain>
    </source>
</reference>
<protein>
    <submittedName>
        <fullName evidence="2">Type II toxin-antitoxin system CcdA family antitoxin</fullName>
    </submittedName>
</protein>
<evidence type="ECO:0000313" key="2">
    <source>
        <dbReference type="EMBL" id="UNM10368.1"/>
    </source>
</evidence>
<dbReference type="RefSeq" id="WP_242328872.1">
    <property type="nucleotide sequence ID" value="NZ_CP071872.1"/>
</dbReference>
<dbReference type="EMBL" id="CP071872">
    <property type="protein sequence ID" value="UNM10368.1"/>
    <property type="molecule type" value="Genomic_DNA"/>
</dbReference>
<proteinExistence type="predicted"/>
<keyword evidence="1" id="KW-1277">Toxin-antitoxin system</keyword>